<dbReference type="Pfam" id="PF13040">
    <property type="entry name" value="Fur_reg_FbpB"/>
    <property type="match status" value="1"/>
</dbReference>
<gene>
    <name evidence="1" type="ORF">C6I21_09710</name>
</gene>
<protein>
    <submittedName>
        <fullName evidence="1">FbpB family small basic protein</fullName>
    </submittedName>
</protein>
<dbReference type="EMBL" id="PVNS01000008">
    <property type="protein sequence ID" value="PRO65426.1"/>
    <property type="molecule type" value="Genomic_DNA"/>
</dbReference>
<dbReference type="OrthoDB" id="2991278at2"/>
<dbReference type="RefSeq" id="WP_105959265.1">
    <property type="nucleotide sequence ID" value="NZ_PVNS01000008.1"/>
</dbReference>
<evidence type="ECO:0000313" key="1">
    <source>
        <dbReference type="EMBL" id="PRO65426.1"/>
    </source>
</evidence>
<sequence length="47" mass="5646">MRKSMRTTFNELVQQNKKEIMQDEKAIETIEARLDERHEQEASQSTH</sequence>
<keyword evidence="2" id="KW-1185">Reference proteome</keyword>
<evidence type="ECO:0000313" key="2">
    <source>
        <dbReference type="Proteomes" id="UP000243650"/>
    </source>
</evidence>
<accession>A0A2P6MGL4</accession>
<comment type="caution">
    <text evidence="1">The sequence shown here is derived from an EMBL/GenBank/DDBJ whole genome shotgun (WGS) entry which is preliminary data.</text>
</comment>
<reference evidence="1 2" key="1">
    <citation type="submission" date="2018-03" db="EMBL/GenBank/DDBJ databases">
        <title>Bacillus urumqiensis sp. nov., a moderately haloalkaliphilic bacterium isolated from a salt lake.</title>
        <authorList>
            <person name="Zhao B."/>
            <person name="Liao Z."/>
        </authorList>
    </citation>
    <scope>NUCLEOTIDE SEQUENCE [LARGE SCALE GENOMIC DNA]</scope>
    <source>
        <strain evidence="1 2">BZ-SZ-XJ18</strain>
    </source>
</reference>
<dbReference type="AlphaFoldDB" id="A0A2P6MGL4"/>
<name>A0A2P6MGL4_ALKUR</name>
<proteinExistence type="predicted"/>
<dbReference type="InterPro" id="IPR025004">
    <property type="entry name" value="SenN/SenS"/>
</dbReference>
<dbReference type="Proteomes" id="UP000243650">
    <property type="component" value="Unassembled WGS sequence"/>
</dbReference>
<organism evidence="1 2">
    <name type="scientific">Alkalicoccus urumqiensis</name>
    <name type="common">Bacillus urumqiensis</name>
    <dbReference type="NCBI Taxonomy" id="1548213"/>
    <lineage>
        <taxon>Bacteria</taxon>
        <taxon>Bacillati</taxon>
        <taxon>Bacillota</taxon>
        <taxon>Bacilli</taxon>
        <taxon>Bacillales</taxon>
        <taxon>Bacillaceae</taxon>
        <taxon>Alkalicoccus</taxon>
    </lineage>
</organism>